<evidence type="ECO:0000313" key="1">
    <source>
        <dbReference type="EMBL" id="AMY11973.1"/>
    </source>
</evidence>
<accession>A0A143PUX8</accession>
<sequence length="154" mass="15813">MAPKSSGTILRLVLTLIGGYFAASLVLPEPSLTAAGRSGRIHATKACAGTMFGNAGDWCTIASSDIGPLPVGSRLLYSQAAGVPAGLLDSNVVLDAGDGNRAVGRCTLDMATGLGLCTFHEGTGQFVGFEARIDVNCPSDDCTLDGSYKFRPND</sequence>
<proteinExistence type="predicted"/>
<evidence type="ECO:0000313" key="2">
    <source>
        <dbReference type="Proteomes" id="UP000076079"/>
    </source>
</evidence>
<reference evidence="1 2" key="1">
    <citation type="journal article" date="2016" name="Genome Announc.">
        <title>First Complete Genome Sequence of a Subdivision 6 Acidobacterium Strain.</title>
        <authorList>
            <person name="Huang S."/>
            <person name="Vieira S."/>
            <person name="Bunk B."/>
            <person name="Riedel T."/>
            <person name="Sproer C."/>
            <person name="Overmann J."/>
        </authorList>
    </citation>
    <scope>NUCLEOTIDE SEQUENCE [LARGE SCALE GENOMIC DNA]</scope>
    <source>
        <strain evidence="2">DSM 100886 HEG_-6_39</strain>
    </source>
</reference>
<dbReference type="Proteomes" id="UP000076079">
    <property type="component" value="Chromosome"/>
</dbReference>
<keyword evidence="2" id="KW-1185">Reference proteome</keyword>
<reference evidence="2" key="2">
    <citation type="submission" date="2016-04" db="EMBL/GenBank/DDBJ databases">
        <title>First Complete Genome Sequence of a Subdivision 6 Acidobacterium.</title>
        <authorList>
            <person name="Huang S."/>
            <person name="Vieira S."/>
            <person name="Bunk B."/>
            <person name="Riedel T."/>
            <person name="Sproeer C."/>
            <person name="Overmann J."/>
        </authorList>
    </citation>
    <scope>NUCLEOTIDE SEQUENCE [LARGE SCALE GENOMIC DNA]</scope>
    <source>
        <strain evidence="2">DSM 100886 HEG_-6_39</strain>
    </source>
</reference>
<dbReference type="KEGG" id="abac:LuPra_05243"/>
<dbReference type="EMBL" id="CP015136">
    <property type="protein sequence ID" value="AMY11973.1"/>
    <property type="molecule type" value="Genomic_DNA"/>
</dbReference>
<protein>
    <submittedName>
        <fullName evidence="1">Uncharacterized protein</fullName>
    </submittedName>
</protein>
<dbReference type="AlphaFoldDB" id="A0A143PUX8"/>
<organism evidence="1 2">
    <name type="scientific">Luteitalea pratensis</name>
    <dbReference type="NCBI Taxonomy" id="1855912"/>
    <lineage>
        <taxon>Bacteria</taxon>
        <taxon>Pseudomonadati</taxon>
        <taxon>Acidobacteriota</taxon>
        <taxon>Vicinamibacteria</taxon>
        <taxon>Vicinamibacterales</taxon>
        <taxon>Vicinamibacteraceae</taxon>
        <taxon>Luteitalea</taxon>
    </lineage>
</organism>
<name>A0A143PUX8_LUTPR</name>
<dbReference type="RefSeq" id="WP_110173473.1">
    <property type="nucleotide sequence ID" value="NZ_CP015136.1"/>
</dbReference>
<dbReference type="OrthoDB" id="8419592at2"/>
<dbReference type="STRING" id="1855912.LuPra_05243"/>
<gene>
    <name evidence="1" type="ORF">LuPra_05243</name>
</gene>